<dbReference type="Proteomes" id="UP001229244">
    <property type="component" value="Unassembled WGS sequence"/>
</dbReference>
<proteinExistence type="predicted"/>
<evidence type="ECO:0000259" key="3">
    <source>
        <dbReference type="PROSITE" id="PS51186"/>
    </source>
</evidence>
<keyword evidence="2" id="KW-0012">Acyltransferase</keyword>
<comment type="caution">
    <text evidence="4">The sequence shown here is derived from an EMBL/GenBank/DDBJ whole genome shotgun (WGS) entry which is preliminary data.</text>
</comment>
<dbReference type="CDD" id="cd04301">
    <property type="entry name" value="NAT_SF"/>
    <property type="match status" value="1"/>
</dbReference>
<dbReference type="GO" id="GO:0016747">
    <property type="term" value="F:acyltransferase activity, transferring groups other than amino-acyl groups"/>
    <property type="evidence" value="ECO:0007669"/>
    <property type="project" value="InterPro"/>
</dbReference>
<evidence type="ECO:0000256" key="1">
    <source>
        <dbReference type="ARBA" id="ARBA00022679"/>
    </source>
</evidence>
<protein>
    <submittedName>
        <fullName evidence="4">Ribosomal protein S18 acetylase RimI-like enzyme</fullName>
    </submittedName>
</protein>
<keyword evidence="5" id="KW-1185">Reference proteome</keyword>
<name>A0AAE4AR66_9HYPH</name>
<organism evidence="4 5">
    <name type="scientific">Amorphus orientalis</name>
    <dbReference type="NCBI Taxonomy" id="649198"/>
    <lineage>
        <taxon>Bacteria</taxon>
        <taxon>Pseudomonadati</taxon>
        <taxon>Pseudomonadota</taxon>
        <taxon>Alphaproteobacteria</taxon>
        <taxon>Hyphomicrobiales</taxon>
        <taxon>Amorphaceae</taxon>
        <taxon>Amorphus</taxon>
    </lineage>
</organism>
<dbReference type="PROSITE" id="PS51186">
    <property type="entry name" value="GNAT"/>
    <property type="match status" value="1"/>
</dbReference>
<keyword evidence="4" id="KW-0689">Ribosomal protein</keyword>
<keyword evidence="4" id="KW-0687">Ribonucleoprotein</keyword>
<evidence type="ECO:0000313" key="5">
    <source>
        <dbReference type="Proteomes" id="UP001229244"/>
    </source>
</evidence>
<dbReference type="PANTHER" id="PTHR43877">
    <property type="entry name" value="AMINOALKYLPHOSPHONATE N-ACETYLTRANSFERASE-RELATED-RELATED"/>
    <property type="match status" value="1"/>
</dbReference>
<dbReference type="RefSeq" id="WP_306883578.1">
    <property type="nucleotide sequence ID" value="NZ_JAUSUL010000001.1"/>
</dbReference>
<dbReference type="PANTHER" id="PTHR43877:SF1">
    <property type="entry name" value="ACETYLTRANSFERASE"/>
    <property type="match status" value="1"/>
</dbReference>
<reference evidence="4" key="1">
    <citation type="submission" date="2023-07" db="EMBL/GenBank/DDBJ databases">
        <title>Genomic Encyclopedia of Type Strains, Phase IV (KMG-IV): sequencing the most valuable type-strain genomes for metagenomic binning, comparative biology and taxonomic classification.</title>
        <authorList>
            <person name="Goeker M."/>
        </authorList>
    </citation>
    <scope>NUCLEOTIDE SEQUENCE</scope>
    <source>
        <strain evidence="4">DSM 21202</strain>
    </source>
</reference>
<dbReference type="Gene3D" id="3.40.630.30">
    <property type="match status" value="1"/>
</dbReference>
<evidence type="ECO:0000256" key="2">
    <source>
        <dbReference type="ARBA" id="ARBA00023315"/>
    </source>
</evidence>
<keyword evidence="1" id="KW-0808">Transferase</keyword>
<dbReference type="AlphaFoldDB" id="A0AAE4AR66"/>
<dbReference type="InterPro" id="IPR000182">
    <property type="entry name" value="GNAT_dom"/>
</dbReference>
<feature type="domain" description="N-acetyltransferase" evidence="3">
    <location>
        <begin position="6"/>
        <end position="165"/>
    </location>
</feature>
<accession>A0AAE4AR66</accession>
<dbReference type="EMBL" id="JAUSUL010000001">
    <property type="protein sequence ID" value="MDQ0313783.1"/>
    <property type="molecule type" value="Genomic_DNA"/>
</dbReference>
<gene>
    <name evidence="4" type="ORF">J2S73_000220</name>
</gene>
<dbReference type="GO" id="GO:0005840">
    <property type="term" value="C:ribosome"/>
    <property type="evidence" value="ECO:0007669"/>
    <property type="project" value="UniProtKB-KW"/>
</dbReference>
<dbReference type="SUPFAM" id="SSF55729">
    <property type="entry name" value="Acyl-CoA N-acyltransferases (Nat)"/>
    <property type="match status" value="1"/>
</dbReference>
<evidence type="ECO:0000313" key="4">
    <source>
        <dbReference type="EMBL" id="MDQ0313783.1"/>
    </source>
</evidence>
<dbReference type="Pfam" id="PF08445">
    <property type="entry name" value="FR47"/>
    <property type="match status" value="1"/>
</dbReference>
<sequence>MKTGSIGIRRAKLADAATIADVHDSAWRYAYRGVLPGAELERMIARRGPAWWHRAIQRRVSIMVLEVADTVRGYVTFGSSRARSLPYRGEIYELYIQPEFCGLGFGSLLFDASRTALTNEGRRSFVVWALSDNETACGFYSHLGGRAVATAEETIGSVRLPKIAYGFSPRNPRTRGQTD</sequence>
<dbReference type="InterPro" id="IPR050832">
    <property type="entry name" value="Bact_Acetyltransf"/>
</dbReference>
<dbReference type="InterPro" id="IPR013653">
    <property type="entry name" value="GCN5-like_dom"/>
</dbReference>
<dbReference type="InterPro" id="IPR016181">
    <property type="entry name" value="Acyl_CoA_acyltransferase"/>
</dbReference>